<keyword evidence="2" id="KW-0472">Membrane</keyword>
<feature type="transmembrane region" description="Helical" evidence="2">
    <location>
        <begin position="137"/>
        <end position="156"/>
    </location>
</feature>
<dbReference type="Proteomes" id="UP000280296">
    <property type="component" value="Unassembled WGS sequence"/>
</dbReference>
<feature type="region of interest" description="Disordered" evidence="1">
    <location>
        <begin position="65"/>
        <end position="87"/>
    </location>
</feature>
<name>A0A432MBY4_9BACT</name>
<accession>A0A432MBY4</accession>
<protein>
    <recommendedName>
        <fullName evidence="3">NfeD-like C-terminal domain-containing protein</fullName>
    </recommendedName>
</protein>
<dbReference type="InterPro" id="IPR012340">
    <property type="entry name" value="NA-bd_OB-fold"/>
</dbReference>
<dbReference type="EMBL" id="RYZH01000096">
    <property type="protein sequence ID" value="RUL81397.1"/>
    <property type="molecule type" value="Genomic_DNA"/>
</dbReference>
<evidence type="ECO:0000313" key="5">
    <source>
        <dbReference type="Proteomes" id="UP000280296"/>
    </source>
</evidence>
<evidence type="ECO:0000313" key="4">
    <source>
        <dbReference type="EMBL" id="RUL81397.1"/>
    </source>
</evidence>
<dbReference type="OrthoDB" id="283587at2"/>
<feature type="domain" description="NfeD-like C-terminal" evidence="3">
    <location>
        <begin position="9"/>
        <end position="58"/>
    </location>
</feature>
<feature type="transmembrane region" description="Helical" evidence="2">
    <location>
        <begin position="100"/>
        <end position="125"/>
    </location>
</feature>
<evidence type="ECO:0000256" key="1">
    <source>
        <dbReference type="SAM" id="MobiDB-lite"/>
    </source>
</evidence>
<feature type="compositionally biased region" description="Low complexity" evidence="1">
    <location>
        <begin position="69"/>
        <end position="79"/>
    </location>
</feature>
<organism evidence="4 5">
    <name type="scientific">Tautonia sociabilis</name>
    <dbReference type="NCBI Taxonomy" id="2080755"/>
    <lineage>
        <taxon>Bacteria</taxon>
        <taxon>Pseudomonadati</taxon>
        <taxon>Planctomycetota</taxon>
        <taxon>Planctomycetia</taxon>
        <taxon>Isosphaerales</taxon>
        <taxon>Isosphaeraceae</taxon>
        <taxon>Tautonia</taxon>
    </lineage>
</organism>
<reference evidence="4 5" key="2">
    <citation type="submission" date="2019-01" db="EMBL/GenBank/DDBJ databases">
        <title>Tautonia sociabilis, a novel thermotolerant planctomycete of Isosphaeraceae family, isolated from a 4000 m deep subterranean habitat.</title>
        <authorList>
            <person name="Kovaleva O.L."/>
            <person name="Elcheninov A.G."/>
            <person name="Van Heerden E."/>
            <person name="Toshchakov S.V."/>
            <person name="Novikov A."/>
            <person name="Bonch-Osmolovskaya E.A."/>
            <person name="Kublanov I.V."/>
        </authorList>
    </citation>
    <scope>NUCLEOTIDE SEQUENCE [LARGE SCALE GENOMIC DNA]</scope>
    <source>
        <strain evidence="4 5">GM2012</strain>
    </source>
</reference>
<sequence>MNADDLPAGSTARTATPLRPSGKVSIDGALVHARAEGEWFDAGQEVAILRADAFGLVVGRPGTTSLSAGSRPGGRPSPSGEEDEGARAISEGASTAGERYFVGLMAFAALGTFLGGVAVLAMALVLPPLEVFRAVPAFLVGGPAVGLGLFHLALLIGRVKRGIDRIGGLIGRDRSRSGP</sequence>
<proteinExistence type="predicted"/>
<evidence type="ECO:0000256" key="2">
    <source>
        <dbReference type="SAM" id="Phobius"/>
    </source>
</evidence>
<comment type="caution">
    <text evidence="4">The sequence shown here is derived from an EMBL/GenBank/DDBJ whole genome shotgun (WGS) entry which is preliminary data.</text>
</comment>
<dbReference type="Pfam" id="PF01957">
    <property type="entry name" value="NfeD"/>
    <property type="match status" value="1"/>
</dbReference>
<gene>
    <name evidence="4" type="ORF">TsocGM_25170</name>
</gene>
<keyword evidence="5" id="KW-1185">Reference proteome</keyword>
<keyword evidence="2" id="KW-1133">Transmembrane helix</keyword>
<dbReference type="Gene3D" id="2.40.50.140">
    <property type="entry name" value="Nucleic acid-binding proteins"/>
    <property type="match status" value="1"/>
</dbReference>
<dbReference type="RefSeq" id="WP_126728219.1">
    <property type="nucleotide sequence ID" value="NZ_RYZH01000096.1"/>
</dbReference>
<dbReference type="InterPro" id="IPR002810">
    <property type="entry name" value="NfeD-like_C"/>
</dbReference>
<evidence type="ECO:0000259" key="3">
    <source>
        <dbReference type="Pfam" id="PF01957"/>
    </source>
</evidence>
<feature type="region of interest" description="Disordered" evidence="1">
    <location>
        <begin position="1"/>
        <end position="20"/>
    </location>
</feature>
<reference evidence="4 5" key="1">
    <citation type="submission" date="2018-12" db="EMBL/GenBank/DDBJ databases">
        <authorList>
            <person name="Toschakov S.V."/>
        </authorList>
    </citation>
    <scope>NUCLEOTIDE SEQUENCE [LARGE SCALE GENOMIC DNA]</scope>
    <source>
        <strain evidence="4 5">GM2012</strain>
    </source>
</reference>
<keyword evidence="2" id="KW-0812">Transmembrane</keyword>
<dbReference type="AlphaFoldDB" id="A0A432MBY4"/>